<comment type="caution">
    <text evidence="1">The sequence shown here is derived from an EMBL/GenBank/DDBJ whole genome shotgun (WGS) entry which is preliminary data.</text>
</comment>
<dbReference type="Proteomes" id="UP001396334">
    <property type="component" value="Unassembled WGS sequence"/>
</dbReference>
<name>A0ABR2SSG0_9ROSI</name>
<dbReference type="EMBL" id="JBBPBN010000012">
    <property type="protein sequence ID" value="KAK9028203.1"/>
    <property type="molecule type" value="Genomic_DNA"/>
</dbReference>
<evidence type="ECO:0000313" key="1">
    <source>
        <dbReference type="EMBL" id="KAK9028203.1"/>
    </source>
</evidence>
<evidence type="ECO:0008006" key="3">
    <source>
        <dbReference type="Google" id="ProtNLM"/>
    </source>
</evidence>
<proteinExistence type="predicted"/>
<sequence length="142" mass="15891">MMRLVEVYARVFSSRLNRRLKCVAEILVGILSASRQSFIASGRNAIFFGGIVDEWGSIIMRSRWLADATRNALAGRRSLSQPRPAASLPAPCWSAPPSSLLRPPFLKGSPNTLVRDIRRMCNQDWQISFHHVSRIGNRVADS</sequence>
<protein>
    <recommendedName>
        <fullName evidence="3">RNase H type-1 domain-containing protein</fullName>
    </recommendedName>
</protein>
<evidence type="ECO:0000313" key="2">
    <source>
        <dbReference type="Proteomes" id="UP001396334"/>
    </source>
</evidence>
<keyword evidence="2" id="KW-1185">Reference proteome</keyword>
<organism evidence="1 2">
    <name type="scientific">Hibiscus sabdariffa</name>
    <name type="common">roselle</name>
    <dbReference type="NCBI Taxonomy" id="183260"/>
    <lineage>
        <taxon>Eukaryota</taxon>
        <taxon>Viridiplantae</taxon>
        <taxon>Streptophyta</taxon>
        <taxon>Embryophyta</taxon>
        <taxon>Tracheophyta</taxon>
        <taxon>Spermatophyta</taxon>
        <taxon>Magnoliopsida</taxon>
        <taxon>eudicotyledons</taxon>
        <taxon>Gunneridae</taxon>
        <taxon>Pentapetalae</taxon>
        <taxon>rosids</taxon>
        <taxon>malvids</taxon>
        <taxon>Malvales</taxon>
        <taxon>Malvaceae</taxon>
        <taxon>Malvoideae</taxon>
        <taxon>Hibiscus</taxon>
    </lineage>
</organism>
<gene>
    <name evidence="1" type="ORF">V6N11_068014</name>
</gene>
<accession>A0ABR2SSG0</accession>
<reference evidence="1 2" key="1">
    <citation type="journal article" date="2024" name="G3 (Bethesda)">
        <title>Genome assembly of Hibiscus sabdariffa L. provides insights into metabolisms of medicinal natural products.</title>
        <authorList>
            <person name="Kim T."/>
        </authorList>
    </citation>
    <scope>NUCLEOTIDE SEQUENCE [LARGE SCALE GENOMIC DNA]</scope>
    <source>
        <strain evidence="1">TK-2024</strain>
        <tissue evidence="1">Old leaves</tissue>
    </source>
</reference>